<keyword evidence="2" id="KW-0378">Hydrolase</keyword>
<dbReference type="Gene3D" id="3.40.710.10">
    <property type="entry name" value="DD-peptidase/beta-lactamase superfamily"/>
    <property type="match status" value="1"/>
</dbReference>
<evidence type="ECO:0000313" key="2">
    <source>
        <dbReference type="EMBL" id="MFB9752667.1"/>
    </source>
</evidence>
<name>A0ABV5VWH2_9BACL</name>
<dbReference type="InterPro" id="IPR012338">
    <property type="entry name" value="Beta-lactam/transpept-like"/>
</dbReference>
<dbReference type="Proteomes" id="UP001589619">
    <property type="component" value="Unassembled WGS sequence"/>
</dbReference>
<accession>A0ABV5VWH2</accession>
<dbReference type="EMBL" id="JBHMAG010000012">
    <property type="protein sequence ID" value="MFB9752667.1"/>
    <property type="molecule type" value="Genomic_DNA"/>
</dbReference>
<feature type="domain" description="Beta-lactamase-related" evidence="1">
    <location>
        <begin position="24"/>
        <end position="69"/>
    </location>
</feature>
<keyword evidence="3" id="KW-1185">Reference proteome</keyword>
<sequence>MTAAPEPLASAFRLCRGDLSGAPALGWMSQKAKHGGRILWHNGATYGSHSFVGFDEDRRLGVAVLVNHGVSVWRLLGFAKMPSDQIGMALLKEQL</sequence>
<gene>
    <name evidence="2" type="ORF">ACFFNY_13955</name>
</gene>
<dbReference type="RefSeq" id="WP_344903604.1">
    <property type="nucleotide sequence ID" value="NZ_BAAAYO010000001.1"/>
</dbReference>
<dbReference type="GO" id="GO:0016787">
    <property type="term" value="F:hydrolase activity"/>
    <property type="evidence" value="ECO:0007669"/>
    <property type="project" value="UniProtKB-KW"/>
</dbReference>
<protein>
    <submittedName>
        <fullName evidence="2">Serine hydrolase</fullName>
    </submittedName>
</protein>
<dbReference type="InterPro" id="IPR001466">
    <property type="entry name" value="Beta-lactam-related"/>
</dbReference>
<dbReference type="Pfam" id="PF00144">
    <property type="entry name" value="Beta-lactamase"/>
    <property type="match status" value="1"/>
</dbReference>
<comment type="caution">
    <text evidence="2">The sequence shown here is derived from an EMBL/GenBank/DDBJ whole genome shotgun (WGS) entry which is preliminary data.</text>
</comment>
<evidence type="ECO:0000259" key="1">
    <source>
        <dbReference type="Pfam" id="PF00144"/>
    </source>
</evidence>
<reference evidence="2 3" key="1">
    <citation type="submission" date="2024-09" db="EMBL/GenBank/DDBJ databases">
        <authorList>
            <person name="Sun Q."/>
            <person name="Mori K."/>
        </authorList>
    </citation>
    <scope>NUCLEOTIDE SEQUENCE [LARGE SCALE GENOMIC DNA]</scope>
    <source>
        <strain evidence="2 3">JCM 12520</strain>
    </source>
</reference>
<organism evidence="2 3">
    <name type="scientific">Paenibacillus hodogayensis</name>
    <dbReference type="NCBI Taxonomy" id="279208"/>
    <lineage>
        <taxon>Bacteria</taxon>
        <taxon>Bacillati</taxon>
        <taxon>Bacillota</taxon>
        <taxon>Bacilli</taxon>
        <taxon>Bacillales</taxon>
        <taxon>Paenibacillaceae</taxon>
        <taxon>Paenibacillus</taxon>
    </lineage>
</organism>
<dbReference type="SUPFAM" id="SSF56601">
    <property type="entry name" value="beta-lactamase/transpeptidase-like"/>
    <property type="match status" value="1"/>
</dbReference>
<proteinExistence type="predicted"/>
<evidence type="ECO:0000313" key="3">
    <source>
        <dbReference type="Proteomes" id="UP001589619"/>
    </source>
</evidence>